<evidence type="ECO:0000313" key="3">
    <source>
        <dbReference type="Proteomes" id="UP000029585"/>
    </source>
</evidence>
<name>A0A096B166_FLAPL</name>
<sequence>MTKYTLVVDGMMCGMCESHVNDAVRKAFPVKKVTSSHSRKQTVVVAEEPIDEARLRQVIDATGYTVQSVSCEPYEKKGLFSWGK</sequence>
<comment type="caution">
    <text evidence="2">The sequence shown here is derived from an EMBL/GenBank/DDBJ whole genome shotgun (WGS) entry which is preliminary data.</text>
</comment>
<dbReference type="eggNOG" id="COG2608">
    <property type="taxonomic scope" value="Bacteria"/>
</dbReference>
<dbReference type="Proteomes" id="UP000029585">
    <property type="component" value="Unassembled WGS sequence"/>
</dbReference>
<dbReference type="SUPFAM" id="SSF55008">
    <property type="entry name" value="HMA, heavy metal-associated domain"/>
    <property type="match status" value="1"/>
</dbReference>
<dbReference type="InterPro" id="IPR006121">
    <property type="entry name" value="HMA_dom"/>
</dbReference>
<dbReference type="InterPro" id="IPR036163">
    <property type="entry name" value="HMA_dom_sf"/>
</dbReference>
<reference evidence="2 3" key="1">
    <citation type="submission" date="2011-08" db="EMBL/GenBank/DDBJ databases">
        <title>The Genome Sequence of Clostridium orbiscindens 1_3_50AFAA.</title>
        <authorList>
            <consortium name="The Broad Institute Genome Sequencing Platform"/>
            <person name="Earl A."/>
            <person name="Ward D."/>
            <person name="Feldgarden M."/>
            <person name="Gevers D."/>
            <person name="Daigneault M."/>
            <person name="Strauss J."/>
            <person name="Allen-Vercoe E."/>
            <person name="Young S.K."/>
            <person name="Zeng Q."/>
            <person name="Gargeya S."/>
            <person name="Fitzgerald M."/>
            <person name="Haas B."/>
            <person name="Abouelleil A."/>
            <person name="Alvarado L."/>
            <person name="Arachchi H.M."/>
            <person name="Berlin A."/>
            <person name="Brown A."/>
            <person name="Chapman S.B."/>
            <person name="Chen Z."/>
            <person name="Dunbar C."/>
            <person name="Freedman E."/>
            <person name="Gearin G."/>
            <person name="Gellesch M."/>
            <person name="Goldberg J."/>
            <person name="Griggs A."/>
            <person name="Gujja S."/>
            <person name="Heiman D."/>
            <person name="Howarth C."/>
            <person name="Larson L."/>
            <person name="Lui A."/>
            <person name="MacDonald P.J.P."/>
            <person name="Montmayeur A."/>
            <person name="Murphy C."/>
            <person name="Neiman D."/>
            <person name="Pearson M."/>
            <person name="Priest M."/>
            <person name="Roberts A."/>
            <person name="Saif S."/>
            <person name="Shea T."/>
            <person name="Shenoy N."/>
            <person name="Sisk P."/>
            <person name="Stolte C."/>
            <person name="Sykes S."/>
            <person name="Wortman J."/>
            <person name="Nusbaum C."/>
            <person name="Birren B."/>
        </authorList>
    </citation>
    <scope>NUCLEOTIDE SEQUENCE [LARGE SCALE GENOMIC DNA]</scope>
    <source>
        <strain evidence="2 3">1_3_50AFAA</strain>
    </source>
</reference>
<dbReference type="RefSeq" id="WP_007494111.1">
    <property type="nucleotide sequence ID" value="NZ_KN174168.1"/>
</dbReference>
<feature type="domain" description="HMA" evidence="1">
    <location>
        <begin position="2"/>
        <end position="67"/>
    </location>
</feature>
<organism evidence="2 3">
    <name type="scientific">Flavonifractor plautii 1_3_50AFAA</name>
    <dbReference type="NCBI Taxonomy" id="742738"/>
    <lineage>
        <taxon>Bacteria</taxon>
        <taxon>Bacillati</taxon>
        <taxon>Bacillota</taxon>
        <taxon>Clostridia</taxon>
        <taxon>Eubacteriales</taxon>
        <taxon>Oscillospiraceae</taxon>
        <taxon>Flavonifractor</taxon>
    </lineage>
</organism>
<dbReference type="Gene3D" id="3.30.70.100">
    <property type="match status" value="1"/>
</dbReference>
<dbReference type="CDD" id="cd00371">
    <property type="entry name" value="HMA"/>
    <property type="match status" value="1"/>
</dbReference>
<dbReference type="PROSITE" id="PS50846">
    <property type="entry name" value="HMA_2"/>
    <property type="match status" value="1"/>
</dbReference>
<dbReference type="GeneID" id="63973985"/>
<proteinExistence type="predicted"/>
<dbReference type="EMBL" id="ADLO01000121">
    <property type="protein sequence ID" value="KGF52775.1"/>
    <property type="molecule type" value="Genomic_DNA"/>
</dbReference>
<evidence type="ECO:0000313" key="2">
    <source>
        <dbReference type="EMBL" id="KGF52775.1"/>
    </source>
</evidence>
<dbReference type="PATRIC" id="fig|742738.3.peg.4068"/>
<dbReference type="HOGENOM" id="CLU_134973_6_2_9"/>
<gene>
    <name evidence="2" type="ORF">HMPREF9460_03952</name>
</gene>
<keyword evidence="3" id="KW-1185">Reference proteome</keyword>
<evidence type="ECO:0000259" key="1">
    <source>
        <dbReference type="PROSITE" id="PS50846"/>
    </source>
</evidence>
<dbReference type="GO" id="GO:0046872">
    <property type="term" value="F:metal ion binding"/>
    <property type="evidence" value="ECO:0007669"/>
    <property type="project" value="InterPro"/>
</dbReference>
<protein>
    <recommendedName>
        <fullName evidence="1">HMA domain-containing protein</fullName>
    </recommendedName>
</protein>
<dbReference type="AlphaFoldDB" id="A0A096B166"/>
<accession>A0A096B166</accession>